<evidence type="ECO:0000313" key="1">
    <source>
        <dbReference type="EMBL" id="MEX6632939.1"/>
    </source>
</evidence>
<evidence type="ECO:0008006" key="3">
    <source>
        <dbReference type="Google" id="ProtNLM"/>
    </source>
</evidence>
<sequence>MDRLRTLGALVGGSLIISIIYGVTVGNNEPPIDFDIDDSEGVHLVVTGDKGTFSLRRDELRMEAQWRGEYVLNDTADDIKSLDHKLAITREKNGVTEKAIYERNGDDVERRYFIDEEEQEKDVETDSAMRQLLTGFLGASGVRAEERVAALLQEGGVSAVLDKYDALYGDHARERYSAELIKQADLTPAELRSLLEALSVIESDTTLRTILGDILSKETVRTEDIPYFLKAASNIDSDYDMRRLIETVSEHPMNGDAIALSLGLFETIDSEHDLRLAGEALLKQPDLDADNITKLLLIIRDQMDSAHDMRLLLVEAAPFMARDNEVAKAWFSAFAEIDSDHDKRLALSDASEINDLPPNLVRTLIDSTNEIDSDHDRRLALENFAGQARSTPILLEAYKAAAEGIDSDYDRQRALESVGIEAEDTD</sequence>
<protein>
    <recommendedName>
        <fullName evidence="3">HEAT repeat domain-containing protein</fullName>
    </recommendedName>
</protein>
<dbReference type="Proteomes" id="UP001560685">
    <property type="component" value="Unassembled WGS sequence"/>
</dbReference>
<evidence type="ECO:0000313" key="2">
    <source>
        <dbReference type="Proteomes" id="UP001560685"/>
    </source>
</evidence>
<dbReference type="RefSeq" id="WP_369312874.1">
    <property type="nucleotide sequence ID" value="NZ_JBEHZE010000001.1"/>
</dbReference>
<dbReference type="EMBL" id="JBEHZE010000001">
    <property type="protein sequence ID" value="MEX6632939.1"/>
    <property type="molecule type" value="Genomic_DNA"/>
</dbReference>
<keyword evidence="2" id="KW-1185">Reference proteome</keyword>
<organism evidence="1 2">
    <name type="scientific">Hyphococcus lacteus</name>
    <dbReference type="NCBI Taxonomy" id="3143536"/>
    <lineage>
        <taxon>Bacteria</taxon>
        <taxon>Pseudomonadati</taxon>
        <taxon>Pseudomonadota</taxon>
        <taxon>Alphaproteobacteria</taxon>
        <taxon>Parvularculales</taxon>
        <taxon>Parvularculaceae</taxon>
        <taxon>Hyphococcus</taxon>
    </lineage>
</organism>
<name>A0ABV3Z4I7_9PROT</name>
<accession>A0ABV3Z4I7</accession>
<gene>
    <name evidence="1" type="ORF">ABFZ84_05195</name>
</gene>
<reference evidence="1 2" key="1">
    <citation type="submission" date="2024-05" db="EMBL/GenBank/DDBJ databases">
        <title>Three bacterial strains, DH-69, EH-24, and ECK-19 isolated from coastal sediments.</title>
        <authorList>
            <person name="Ye Y.-Q."/>
            <person name="Du Z.-J."/>
        </authorList>
    </citation>
    <scope>NUCLEOTIDE SEQUENCE [LARGE SCALE GENOMIC DNA]</scope>
    <source>
        <strain evidence="1 2">ECK-19</strain>
    </source>
</reference>
<comment type="caution">
    <text evidence="1">The sequence shown here is derived from an EMBL/GenBank/DDBJ whole genome shotgun (WGS) entry which is preliminary data.</text>
</comment>
<proteinExistence type="predicted"/>